<dbReference type="Gene3D" id="3.10.580.10">
    <property type="entry name" value="CBS-domain"/>
    <property type="match status" value="1"/>
</dbReference>
<accession>A0ABS8Z3B5</accession>
<dbReference type="PROSITE" id="PS51371">
    <property type="entry name" value="CBS"/>
    <property type="match status" value="2"/>
</dbReference>
<feature type="domain" description="CBS" evidence="3">
    <location>
        <begin position="254"/>
        <end position="311"/>
    </location>
</feature>
<sequence>MTEPASEKPTDATKTEMQARLVRRLGPAMGRRRTVDILRAATGAGLGILVTALISYTLPQSREAGIYLISGFASTAVLLFALPNSPLAQPWSAIVGMMVSAASAVVVLRFVPPPYADGLAVALAICAMMALRALHPPAAGIALLGALEYEAGRPLGFEFVLMPVGAITVVLVLLAMAWHRAFGIAYPSRPLAAPPRPGPAARRTPRLSEDDLAGLLLEFQQSANLGTADLARLLNAARARATETLLSASAGSLMSPRPVSVGPEAPMSEIVRKMEVLDLRSLPVADSEGRLVGMVDQGRVLQRLEAEQAALRRPFRLRSAPPEPDAAALMDTTTEPVDIATPVGELIARLAKPGAQAIPVTENGRLVGILGRSDVMSLLLSLLIGSERKDP</sequence>
<evidence type="ECO:0000313" key="5">
    <source>
        <dbReference type="Proteomes" id="UP001521181"/>
    </source>
</evidence>
<evidence type="ECO:0000256" key="1">
    <source>
        <dbReference type="PROSITE-ProRule" id="PRU00703"/>
    </source>
</evidence>
<protein>
    <submittedName>
        <fullName evidence="4">HPP family protein</fullName>
    </submittedName>
</protein>
<dbReference type="Proteomes" id="UP001521181">
    <property type="component" value="Unassembled WGS sequence"/>
</dbReference>
<keyword evidence="2" id="KW-1133">Transmembrane helix</keyword>
<feature type="transmembrane region" description="Helical" evidence="2">
    <location>
        <begin position="118"/>
        <end position="147"/>
    </location>
</feature>
<dbReference type="InterPro" id="IPR007065">
    <property type="entry name" value="HPP"/>
</dbReference>
<evidence type="ECO:0000313" key="4">
    <source>
        <dbReference type="EMBL" id="MCE5975161.1"/>
    </source>
</evidence>
<keyword evidence="2" id="KW-0472">Membrane</keyword>
<feature type="domain" description="CBS" evidence="3">
    <location>
        <begin position="330"/>
        <end position="387"/>
    </location>
</feature>
<dbReference type="RefSeq" id="WP_233678079.1">
    <property type="nucleotide sequence ID" value="NZ_JAJUOS010000019.1"/>
</dbReference>
<dbReference type="Pfam" id="PF04982">
    <property type="entry name" value="TM_HPP"/>
    <property type="match status" value="1"/>
</dbReference>
<comment type="caution">
    <text evidence="4">The sequence shown here is derived from an EMBL/GenBank/DDBJ whole genome shotgun (WGS) entry which is preliminary data.</text>
</comment>
<dbReference type="Pfam" id="PF00571">
    <property type="entry name" value="CBS"/>
    <property type="match status" value="2"/>
</dbReference>
<keyword evidence="5" id="KW-1185">Reference proteome</keyword>
<evidence type="ECO:0000256" key="2">
    <source>
        <dbReference type="SAM" id="Phobius"/>
    </source>
</evidence>
<organism evidence="4 5">
    <name type="scientific">Rhodobacter flavimaris</name>
    <dbReference type="NCBI Taxonomy" id="2907145"/>
    <lineage>
        <taxon>Bacteria</taxon>
        <taxon>Pseudomonadati</taxon>
        <taxon>Pseudomonadota</taxon>
        <taxon>Alphaproteobacteria</taxon>
        <taxon>Rhodobacterales</taxon>
        <taxon>Rhodobacter group</taxon>
        <taxon>Rhodobacter</taxon>
    </lineage>
</organism>
<feature type="transmembrane region" description="Helical" evidence="2">
    <location>
        <begin position="37"/>
        <end position="58"/>
    </location>
</feature>
<feature type="transmembrane region" description="Helical" evidence="2">
    <location>
        <begin position="159"/>
        <end position="178"/>
    </location>
</feature>
<proteinExistence type="predicted"/>
<dbReference type="SMART" id="SM00116">
    <property type="entry name" value="CBS"/>
    <property type="match status" value="2"/>
</dbReference>
<keyword evidence="1" id="KW-0129">CBS domain</keyword>
<gene>
    <name evidence="4" type="ORF">LZA78_16945</name>
</gene>
<keyword evidence="2" id="KW-0812">Transmembrane</keyword>
<name>A0ABS8Z3B5_9RHOB</name>
<dbReference type="InterPro" id="IPR046342">
    <property type="entry name" value="CBS_dom_sf"/>
</dbReference>
<dbReference type="InterPro" id="IPR058581">
    <property type="entry name" value="TM_HPP"/>
</dbReference>
<dbReference type="SUPFAM" id="SSF54631">
    <property type="entry name" value="CBS-domain pair"/>
    <property type="match status" value="1"/>
</dbReference>
<feature type="transmembrane region" description="Helical" evidence="2">
    <location>
        <begin position="64"/>
        <end position="82"/>
    </location>
</feature>
<evidence type="ECO:0000259" key="3">
    <source>
        <dbReference type="PROSITE" id="PS51371"/>
    </source>
</evidence>
<dbReference type="PANTHER" id="PTHR33741">
    <property type="entry name" value="TRANSMEMBRANE PROTEIN DDB_G0269096-RELATED"/>
    <property type="match status" value="1"/>
</dbReference>
<feature type="transmembrane region" description="Helical" evidence="2">
    <location>
        <begin position="94"/>
        <end position="112"/>
    </location>
</feature>
<dbReference type="PANTHER" id="PTHR33741:SF5">
    <property type="entry name" value="TRANSMEMBRANE PROTEIN DDB_G0269096-RELATED"/>
    <property type="match status" value="1"/>
</dbReference>
<dbReference type="EMBL" id="JAJUOS010000019">
    <property type="protein sequence ID" value="MCE5975161.1"/>
    <property type="molecule type" value="Genomic_DNA"/>
</dbReference>
<reference evidence="4 5" key="1">
    <citation type="submission" date="2021-12" db="EMBL/GenBank/DDBJ databases">
        <title>Sinirhodobacter sp. WL0062 is a bacterium isolated from seawater.</title>
        <authorList>
            <person name="Wang L."/>
            <person name="He W."/>
            <person name="Zhang D.-F."/>
        </authorList>
    </citation>
    <scope>NUCLEOTIDE SEQUENCE [LARGE SCALE GENOMIC DNA]</scope>
    <source>
        <strain evidence="4 5">WL0062</strain>
    </source>
</reference>
<dbReference type="InterPro" id="IPR000644">
    <property type="entry name" value="CBS_dom"/>
</dbReference>